<dbReference type="PANTHER" id="PTHR40079:SF4">
    <property type="entry name" value="GH26 DOMAIN-CONTAINING PROTEIN-RELATED"/>
    <property type="match status" value="1"/>
</dbReference>
<dbReference type="InterPro" id="IPR017853">
    <property type="entry name" value="GH"/>
</dbReference>
<comment type="similarity">
    <text evidence="1 4">Belongs to the glycosyl hydrolase 26 family.</text>
</comment>
<protein>
    <submittedName>
        <fullName evidence="7">Glycosyl hydrolase family 26</fullName>
    </submittedName>
</protein>
<evidence type="ECO:0000313" key="7">
    <source>
        <dbReference type="EMBL" id="SFA96369.1"/>
    </source>
</evidence>
<dbReference type="PANTHER" id="PTHR40079">
    <property type="entry name" value="MANNAN ENDO-1,4-BETA-MANNOSIDASE E-RELATED"/>
    <property type="match status" value="1"/>
</dbReference>
<dbReference type="STRING" id="988821.SAMN05421867_104152"/>
<dbReference type="EMBL" id="FOKA01000004">
    <property type="protein sequence ID" value="SFA96369.1"/>
    <property type="molecule type" value="Genomic_DNA"/>
</dbReference>
<organism evidence="7 8">
    <name type="scientific">Cellulomonas marina</name>
    <dbReference type="NCBI Taxonomy" id="988821"/>
    <lineage>
        <taxon>Bacteria</taxon>
        <taxon>Bacillati</taxon>
        <taxon>Actinomycetota</taxon>
        <taxon>Actinomycetes</taxon>
        <taxon>Micrococcales</taxon>
        <taxon>Cellulomonadaceae</taxon>
        <taxon>Cellulomonas</taxon>
    </lineage>
</organism>
<feature type="region of interest" description="Disordered" evidence="5">
    <location>
        <begin position="43"/>
        <end position="65"/>
    </location>
</feature>
<dbReference type="RefSeq" id="WP_239078806.1">
    <property type="nucleotide sequence ID" value="NZ_BONM01000010.1"/>
</dbReference>
<dbReference type="GO" id="GO:0006080">
    <property type="term" value="P:substituted mannan metabolic process"/>
    <property type="evidence" value="ECO:0007669"/>
    <property type="project" value="InterPro"/>
</dbReference>
<sequence length="431" mass="42941">MGTTQGGARVRGGRSAAATVVTAVAAGTVLALLGGCADAATAGSTTGSSAGSSTGSSVGSTTGGADAAGTTCTVQAPDAALPADGVALGVNPDWGAGTLADFASATGVVPAAAVSFTALPVPQASVEAVHQAAEQVRTQGGVLVLTLEPTDGLAAVTPDVVADLVALLEDVTSGGVPVLVRLAHEMNGSWYAWGQQPIAYTATFRAVAEAVHAQVPGAQMLWAPNYGGGYPFTGGAHAAVPGSADAAALDTDGDGAVTGADDPYAPYWPGDDAVDWVGMSLYHWGSAYPWGEDELPEDGKLVAQLTGTYAGLGGDDSALPDFAGTYGTGHGKPLALVETAALVSEGADAATGLAIRRAWWRQVLGPALPAAVPSLRLVNWFDWDKQEPEVGGVVRWAVSTDPAVAAAFRADLPAWARQADAVIPCAEAGEG</sequence>
<reference evidence="7 8" key="1">
    <citation type="submission" date="2016-10" db="EMBL/GenBank/DDBJ databases">
        <authorList>
            <person name="de Groot N.N."/>
        </authorList>
    </citation>
    <scope>NUCLEOTIDE SEQUENCE [LARGE SCALE GENOMIC DNA]</scope>
    <source>
        <strain evidence="7 8">CGMCC 4.6945</strain>
    </source>
</reference>
<dbReference type="SUPFAM" id="SSF51445">
    <property type="entry name" value="(Trans)glycosidases"/>
    <property type="match status" value="1"/>
</dbReference>
<dbReference type="InterPro" id="IPR000805">
    <property type="entry name" value="Glyco_hydro_26"/>
</dbReference>
<proteinExistence type="inferred from homology"/>
<evidence type="ECO:0000256" key="3">
    <source>
        <dbReference type="ARBA" id="ARBA00023295"/>
    </source>
</evidence>
<dbReference type="PROSITE" id="PS51764">
    <property type="entry name" value="GH26"/>
    <property type="match status" value="1"/>
</dbReference>
<feature type="active site" description="Proton donor" evidence="4">
    <location>
        <position position="185"/>
    </location>
</feature>
<dbReference type="Gene3D" id="3.20.20.80">
    <property type="entry name" value="Glycosidases"/>
    <property type="match status" value="1"/>
</dbReference>
<dbReference type="AlphaFoldDB" id="A0A1I0X5P7"/>
<dbReference type="Proteomes" id="UP000199012">
    <property type="component" value="Unassembled WGS sequence"/>
</dbReference>
<name>A0A1I0X5P7_9CELL</name>
<accession>A0A1I0X5P7</accession>
<feature type="active site" description="Nucleophile" evidence="4">
    <location>
        <position position="338"/>
    </location>
</feature>
<keyword evidence="2 4" id="KW-0378">Hydrolase</keyword>
<dbReference type="InterPro" id="IPR022790">
    <property type="entry name" value="GH26_dom"/>
</dbReference>
<gene>
    <name evidence="7" type="ORF">SAMN05421867_104152</name>
</gene>
<evidence type="ECO:0000259" key="6">
    <source>
        <dbReference type="PROSITE" id="PS51764"/>
    </source>
</evidence>
<evidence type="ECO:0000256" key="4">
    <source>
        <dbReference type="PROSITE-ProRule" id="PRU01100"/>
    </source>
</evidence>
<evidence type="ECO:0000256" key="1">
    <source>
        <dbReference type="ARBA" id="ARBA00007754"/>
    </source>
</evidence>
<dbReference type="Pfam" id="PF02156">
    <property type="entry name" value="Glyco_hydro_26"/>
    <property type="match status" value="1"/>
</dbReference>
<evidence type="ECO:0000256" key="2">
    <source>
        <dbReference type="ARBA" id="ARBA00022801"/>
    </source>
</evidence>
<keyword evidence="3 4" id="KW-0326">Glycosidase</keyword>
<evidence type="ECO:0000313" key="8">
    <source>
        <dbReference type="Proteomes" id="UP000199012"/>
    </source>
</evidence>
<dbReference type="GO" id="GO:0016985">
    <property type="term" value="F:mannan endo-1,4-beta-mannosidase activity"/>
    <property type="evidence" value="ECO:0007669"/>
    <property type="project" value="InterPro"/>
</dbReference>
<feature type="domain" description="GH26" evidence="6">
    <location>
        <begin position="65"/>
        <end position="408"/>
    </location>
</feature>
<evidence type="ECO:0000256" key="5">
    <source>
        <dbReference type="SAM" id="MobiDB-lite"/>
    </source>
</evidence>
<keyword evidence="8" id="KW-1185">Reference proteome</keyword>